<evidence type="ECO:0000313" key="3">
    <source>
        <dbReference type="Proteomes" id="UP000002028"/>
    </source>
</evidence>
<dbReference type="SUPFAM" id="SSF51306">
    <property type="entry name" value="LexA/Signal peptidase"/>
    <property type="match status" value="1"/>
</dbReference>
<dbReference type="InterPro" id="IPR050077">
    <property type="entry name" value="LexA_repressor"/>
</dbReference>
<dbReference type="NCBIfam" id="NF007621">
    <property type="entry name" value="PRK10276.1"/>
    <property type="match status" value="1"/>
</dbReference>
<dbReference type="AlphaFoldDB" id="D2QVG3"/>
<evidence type="ECO:0000313" key="2">
    <source>
        <dbReference type="EMBL" id="ADB42795.1"/>
    </source>
</evidence>
<dbReference type="KEGG" id="sli:Slin_6846"/>
<dbReference type="EMBL" id="CP001771">
    <property type="protein sequence ID" value="ADB42795.1"/>
    <property type="molecule type" value="Genomic_DNA"/>
</dbReference>
<dbReference type="CDD" id="cd06529">
    <property type="entry name" value="S24_LexA-like"/>
    <property type="match status" value="1"/>
</dbReference>
<protein>
    <submittedName>
        <fullName evidence="2">Peptidase S24, S26A and S26B, conserved region</fullName>
    </submittedName>
</protein>
<dbReference type="Pfam" id="PF00717">
    <property type="entry name" value="Peptidase_S24"/>
    <property type="match status" value="1"/>
</dbReference>
<dbReference type="Proteomes" id="UP000002028">
    <property type="component" value="Plasmid pSLIN02"/>
</dbReference>
<feature type="domain" description="Peptidase S24/S26A/S26B/S26C" evidence="1">
    <location>
        <begin position="25"/>
        <end position="142"/>
    </location>
</feature>
<name>D2QVG3_SPILD</name>
<keyword evidence="2" id="KW-0614">Plasmid</keyword>
<sequence length="178" mass="20069">MIAPDDRIPIHDIVKATVQTTFFIPFYSYYVNAGFASPAESYIERACDLNELCIDNEEATYFVRVGSDSMSGDRIERGDVLVVDCSKEPSDGKIVVVWYNGDHAVKRIYHVEKMVVLLSSNPKYDPIYVHPGEDFSVFGVVVHVFFKPIARPSLHDIDLIRNATVLTQKNKAKKPSVK</sequence>
<geneLocation type="plasmid" evidence="2 3">
    <name>pSLIN02</name>
</geneLocation>
<dbReference type="HOGENOM" id="CLU_066192_0_0_10"/>
<reference evidence="2 3" key="1">
    <citation type="journal article" date="2010" name="Stand. Genomic Sci.">
        <title>Complete genome sequence of Spirosoma linguale type strain (1).</title>
        <authorList>
            <person name="Lail K."/>
            <person name="Sikorski J."/>
            <person name="Saunders E."/>
            <person name="Lapidus A."/>
            <person name="Glavina Del Rio T."/>
            <person name="Copeland A."/>
            <person name="Tice H."/>
            <person name="Cheng J.-F."/>
            <person name="Lucas S."/>
            <person name="Nolan M."/>
            <person name="Bruce D."/>
            <person name="Goodwin L."/>
            <person name="Pitluck S."/>
            <person name="Ivanova N."/>
            <person name="Mavromatis K."/>
            <person name="Ovchinnikova G."/>
            <person name="Pati A."/>
            <person name="Chen A."/>
            <person name="Palaniappan K."/>
            <person name="Land M."/>
            <person name="Hauser L."/>
            <person name="Chang Y.-J."/>
            <person name="Jeffries C.D."/>
            <person name="Chain P."/>
            <person name="Brettin T."/>
            <person name="Detter J.C."/>
            <person name="Schuetze A."/>
            <person name="Rohde M."/>
            <person name="Tindall B.J."/>
            <person name="Goeker M."/>
            <person name="Bristow J."/>
            <person name="Eisen J.A."/>
            <person name="Markowitz V."/>
            <person name="Hugenholtz P."/>
            <person name="Kyrpides N.C."/>
            <person name="Klenk H.-P."/>
            <person name="Chen F."/>
        </authorList>
    </citation>
    <scope>NUCLEOTIDE SEQUENCE [LARGE SCALE GENOMIC DNA]</scope>
    <source>
        <strain evidence="3">ATCC 33905 / DSM 74 / LMG 10896 / Claus 1</strain>
    </source>
</reference>
<dbReference type="InterPro" id="IPR039418">
    <property type="entry name" value="LexA-like"/>
</dbReference>
<evidence type="ECO:0000259" key="1">
    <source>
        <dbReference type="Pfam" id="PF00717"/>
    </source>
</evidence>
<dbReference type="PANTHER" id="PTHR33516">
    <property type="entry name" value="LEXA REPRESSOR"/>
    <property type="match status" value="1"/>
</dbReference>
<dbReference type="PANTHER" id="PTHR33516:SF2">
    <property type="entry name" value="LEXA REPRESSOR-RELATED"/>
    <property type="match status" value="1"/>
</dbReference>
<proteinExistence type="predicted"/>
<dbReference type="MEROPS" id="S24.003"/>
<organism evidence="2 3">
    <name type="scientific">Spirosoma linguale (strain ATCC 33905 / DSM 74 / LMG 10896 / Claus 1)</name>
    <dbReference type="NCBI Taxonomy" id="504472"/>
    <lineage>
        <taxon>Bacteria</taxon>
        <taxon>Pseudomonadati</taxon>
        <taxon>Bacteroidota</taxon>
        <taxon>Cytophagia</taxon>
        <taxon>Cytophagales</taxon>
        <taxon>Cytophagaceae</taxon>
        <taxon>Spirosoma</taxon>
    </lineage>
</organism>
<dbReference type="InterPro" id="IPR015927">
    <property type="entry name" value="Peptidase_S24_S26A/B/C"/>
</dbReference>
<dbReference type="InterPro" id="IPR036286">
    <property type="entry name" value="LexA/Signal_pep-like_sf"/>
</dbReference>
<gene>
    <name evidence="2" type="ordered locus">Slin_6846</name>
</gene>
<accession>D2QVG3</accession>
<dbReference type="RefSeq" id="WP_012931275.1">
    <property type="nucleotide sequence ID" value="NC_013732.1"/>
</dbReference>
<keyword evidence="3" id="KW-1185">Reference proteome</keyword>
<dbReference type="Gene3D" id="2.10.109.10">
    <property type="entry name" value="Umud Fragment, subunit A"/>
    <property type="match status" value="1"/>
</dbReference>